<dbReference type="EMBL" id="VSRR010019039">
    <property type="protein sequence ID" value="MPC61868.1"/>
    <property type="molecule type" value="Genomic_DNA"/>
</dbReference>
<keyword evidence="1" id="KW-0732">Signal</keyword>
<evidence type="ECO:0000313" key="3">
    <source>
        <dbReference type="Proteomes" id="UP000324222"/>
    </source>
</evidence>
<protein>
    <recommendedName>
        <fullName evidence="4">Secreted protein</fullName>
    </recommendedName>
</protein>
<sequence length="105" mass="11895">MSWLPRVKINVKFVKLANALLQTVPVLWCNRHGTAARVSFSLCSFDRVTKACRCGLAYLRKQGLGRPVLTSGLLEYHDTTLSPRNDTEVTPLSPRTVHMQRRCLQ</sequence>
<proteinExistence type="predicted"/>
<dbReference type="AlphaFoldDB" id="A0A5B7GYB8"/>
<dbReference type="Proteomes" id="UP000324222">
    <property type="component" value="Unassembled WGS sequence"/>
</dbReference>
<comment type="caution">
    <text evidence="2">The sequence shown here is derived from an EMBL/GenBank/DDBJ whole genome shotgun (WGS) entry which is preliminary data.</text>
</comment>
<organism evidence="2 3">
    <name type="scientific">Portunus trituberculatus</name>
    <name type="common">Swimming crab</name>
    <name type="synonym">Neptunus trituberculatus</name>
    <dbReference type="NCBI Taxonomy" id="210409"/>
    <lineage>
        <taxon>Eukaryota</taxon>
        <taxon>Metazoa</taxon>
        <taxon>Ecdysozoa</taxon>
        <taxon>Arthropoda</taxon>
        <taxon>Crustacea</taxon>
        <taxon>Multicrustacea</taxon>
        <taxon>Malacostraca</taxon>
        <taxon>Eumalacostraca</taxon>
        <taxon>Eucarida</taxon>
        <taxon>Decapoda</taxon>
        <taxon>Pleocyemata</taxon>
        <taxon>Brachyura</taxon>
        <taxon>Eubrachyura</taxon>
        <taxon>Portunoidea</taxon>
        <taxon>Portunidae</taxon>
        <taxon>Portuninae</taxon>
        <taxon>Portunus</taxon>
    </lineage>
</organism>
<accession>A0A5B7GYB8</accession>
<evidence type="ECO:0000256" key="1">
    <source>
        <dbReference type="SAM" id="SignalP"/>
    </source>
</evidence>
<reference evidence="2 3" key="1">
    <citation type="submission" date="2019-05" db="EMBL/GenBank/DDBJ databases">
        <title>Another draft genome of Portunus trituberculatus and its Hox gene families provides insights of decapod evolution.</title>
        <authorList>
            <person name="Jeong J.-H."/>
            <person name="Song I."/>
            <person name="Kim S."/>
            <person name="Choi T."/>
            <person name="Kim D."/>
            <person name="Ryu S."/>
            <person name="Kim W."/>
        </authorList>
    </citation>
    <scope>NUCLEOTIDE SEQUENCE [LARGE SCALE GENOMIC DNA]</scope>
    <source>
        <tissue evidence="2">Muscle</tissue>
    </source>
</reference>
<feature type="chain" id="PRO_5022964303" description="Secreted protein" evidence="1">
    <location>
        <begin position="20"/>
        <end position="105"/>
    </location>
</feature>
<name>A0A5B7GYB8_PORTR</name>
<gene>
    <name evidence="2" type="ORF">E2C01_055945</name>
</gene>
<keyword evidence="3" id="KW-1185">Reference proteome</keyword>
<evidence type="ECO:0000313" key="2">
    <source>
        <dbReference type="EMBL" id="MPC61868.1"/>
    </source>
</evidence>
<feature type="signal peptide" evidence="1">
    <location>
        <begin position="1"/>
        <end position="19"/>
    </location>
</feature>
<evidence type="ECO:0008006" key="4">
    <source>
        <dbReference type="Google" id="ProtNLM"/>
    </source>
</evidence>